<dbReference type="SUPFAM" id="SSF51197">
    <property type="entry name" value="Clavaminate synthase-like"/>
    <property type="match status" value="1"/>
</dbReference>
<comment type="caution">
    <text evidence="1">The sequence shown here is derived from an EMBL/GenBank/DDBJ whole genome shotgun (WGS) entry which is preliminary data.</text>
</comment>
<reference evidence="1 2" key="1">
    <citation type="submission" date="2022-03" db="EMBL/GenBank/DDBJ databases">
        <title>Genome data of Colletotrichum spp.</title>
        <authorList>
            <person name="Utami Y.D."/>
            <person name="Hiruma K."/>
        </authorList>
    </citation>
    <scope>NUCLEOTIDE SEQUENCE [LARGE SCALE GENOMIC DNA]</scope>
    <source>
        <strain evidence="1 2">MAFF 239500</strain>
    </source>
</reference>
<organism evidence="1 2">
    <name type="scientific">Colletotrichum spaethianum</name>
    <dbReference type="NCBI Taxonomy" id="700344"/>
    <lineage>
        <taxon>Eukaryota</taxon>
        <taxon>Fungi</taxon>
        <taxon>Dikarya</taxon>
        <taxon>Ascomycota</taxon>
        <taxon>Pezizomycotina</taxon>
        <taxon>Sordariomycetes</taxon>
        <taxon>Hypocreomycetidae</taxon>
        <taxon>Glomerellales</taxon>
        <taxon>Glomerellaceae</taxon>
        <taxon>Colletotrichum</taxon>
        <taxon>Colletotrichum spaethianum species complex</taxon>
    </lineage>
</organism>
<protein>
    <recommendedName>
        <fullName evidence="3">Phytanoyl-CoA dioxygenase</fullName>
    </recommendedName>
</protein>
<dbReference type="EMBL" id="BQXU01000007">
    <property type="protein sequence ID" value="GKT43495.1"/>
    <property type="molecule type" value="Genomic_DNA"/>
</dbReference>
<dbReference type="RefSeq" id="XP_049125845.1">
    <property type="nucleotide sequence ID" value="XM_049269888.1"/>
</dbReference>
<accession>A0AA37LCM4</accession>
<dbReference type="Gene3D" id="2.60.120.620">
    <property type="entry name" value="q2cbj1_9rhob like domain"/>
    <property type="match status" value="1"/>
</dbReference>
<dbReference type="AlphaFoldDB" id="A0AA37LCM4"/>
<evidence type="ECO:0000313" key="2">
    <source>
        <dbReference type="Proteomes" id="UP001055115"/>
    </source>
</evidence>
<dbReference type="GeneID" id="73324478"/>
<dbReference type="Proteomes" id="UP001055115">
    <property type="component" value="Unassembled WGS sequence"/>
</dbReference>
<sequence length="326" mass="38038">MAKDLLTPKTNHGDWRDFFFEHGYAILKKSITSERAEYYKSKQIDWLKSFNRGFDPENEDTWTSEHLPVSFKGGMYGSYCAPHERFVWEARIRAGLTENREPGVMNPFIHIWETEELLVSFDMFNITLPRQRDLKWSPWPHCDQDPKRKGLQCVQGLLNFAPNGDKDGGLILMDGSAKLFDQFFQETRVMANHEDAPPPEENYRDLFIFKEEDVEWFEKRGCKLIKPNLEPGDLVLWDSRTMHYAKHPEGSQIRHAQYVCFTPAKFADSQSLKEKADIFRSWGARRTGLTPTFTLKGKQKGMEREEPLEKPVVTDRLLQLAAHKAY</sequence>
<dbReference type="PANTHER" id="PTHR31630:SF6">
    <property type="entry name" value="PHYTANOYL-COA DIOXYGENASE-RELATED"/>
    <property type="match status" value="1"/>
</dbReference>
<name>A0AA37LCM4_9PEZI</name>
<evidence type="ECO:0008006" key="3">
    <source>
        <dbReference type="Google" id="ProtNLM"/>
    </source>
</evidence>
<evidence type="ECO:0000313" key="1">
    <source>
        <dbReference type="EMBL" id="GKT43495.1"/>
    </source>
</evidence>
<dbReference type="PANTHER" id="PTHR31630">
    <property type="entry name" value="PHYTANOYL-COA DIOXYGENASE-RELATED-RELATED"/>
    <property type="match status" value="1"/>
</dbReference>
<keyword evidence="2" id="KW-1185">Reference proteome</keyword>
<proteinExistence type="predicted"/>
<gene>
    <name evidence="1" type="ORF">ColSpa_03676</name>
</gene>